<accession>A0ACC1WR77</accession>
<gene>
    <name evidence="1" type="ORF">OWV82_024721</name>
</gene>
<dbReference type="Proteomes" id="UP001164539">
    <property type="component" value="Chromosome 14"/>
</dbReference>
<dbReference type="EMBL" id="CM051407">
    <property type="protein sequence ID" value="KAJ4701484.1"/>
    <property type="molecule type" value="Genomic_DNA"/>
</dbReference>
<organism evidence="1 2">
    <name type="scientific">Melia azedarach</name>
    <name type="common">Chinaberry tree</name>
    <dbReference type="NCBI Taxonomy" id="155640"/>
    <lineage>
        <taxon>Eukaryota</taxon>
        <taxon>Viridiplantae</taxon>
        <taxon>Streptophyta</taxon>
        <taxon>Embryophyta</taxon>
        <taxon>Tracheophyta</taxon>
        <taxon>Spermatophyta</taxon>
        <taxon>Magnoliopsida</taxon>
        <taxon>eudicotyledons</taxon>
        <taxon>Gunneridae</taxon>
        <taxon>Pentapetalae</taxon>
        <taxon>rosids</taxon>
        <taxon>malvids</taxon>
        <taxon>Sapindales</taxon>
        <taxon>Meliaceae</taxon>
        <taxon>Melia</taxon>
    </lineage>
</organism>
<protein>
    <submittedName>
        <fullName evidence="1">Protein CLT2, chloroplastic</fullName>
    </submittedName>
</protein>
<sequence>MAFTLKSSFHATSSQPRLLIRNLNGPKSRSFISASLHSPSLHRSTSINDSNLTHRYTSILLSSPRNFNFTVRASTAAENTPQPSSSASSSNRQLIVVTSAITILVAVVDRVLYKLALVPMKPYPFFLAQLTTFGYVVIYFSVLYTRYRMGIVTDEMLSLPKLPFVAIGVLEALSLASGMAAAAMLPGPAIPILNQTLLVWQLAFSAIILGRKYYLNQIAGCLLVAIGVVVAVASGSNAGQMLSGVDFVWPAIMIASCGFLAAASIFKEFVFIDAKKRLKGNSVDIFVVNSFGSGFQALFVLLVLPFLSNLKGIPFAELPSYLKSGVGCFLNMGTSAPGCDGAPLLPLLYIASNMAFNISVLRLIKISSGVVAALVLTLSVPLSIYILSLPLPYLPTGASLSPFFLCGSVILVLGLILYNLPQPAKQNSNMA</sequence>
<reference evidence="1 2" key="1">
    <citation type="journal article" date="2023" name="Science">
        <title>Complex scaffold remodeling in plant triterpene biosynthesis.</title>
        <authorList>
            <person name="De La Pena R."/>
            <person name="Hodgson H."/>
            <person name="Liu J.C."/>
            <person name="Stephenson M.J."/>
            <person name="Martin A.C."/>
            <person name="Owen C."/>
            <person name="Harkess A."/>
            <person name="Leebens-Mack J."/>
            <person name="Jimenez L.E."/>
            <person name="Osbourn A."/>
            <person name="Sattely E.S."/>
        </authorList>
    </citation>
    <scope>NUCLEOTIDE SEQUENCE [LARGE SCALE GENOMIC DNA]</scope>
    <source>
        <strain evidence="2">cv. JPN11</strain>
        <tissue evidence="1">Leaf</tissue>
    </source>
</reference>
<evidence type="ECO:0000313" key="1">
    <source>
        <dbReference type="EMBL" id="KAJ4701484.1"/>
    </source>
</evidence>
<keyword evidence="2" id="KW-1185">Reference proteome</keyword>
<proteinExistence type="predicted"/>
<name>A0ACC1WR77_MELAZ</name>
<evidence type="ECO:0000313" key="2">
    <source>
        <dbReference type="Proteomes" id="UP001164539"/>
    </source>
</evidence>
<comment type="caution">
    <text evidence="1">The sequence shown here is derived from an EMBL/GenBank/DDBJ whole genome shotgun (WGS) entry which is preliminary data.</text>
</comment>